<sequence>MTVHSYPDSPNLSSHSREYSYNVDNDNDNNSNIDYTESFQNDGDLEYHQLLYNNNLNIYHSTSLNRELEGINLLASRSSSSYIETAIKLDENNRKVFDENVNENNNNLLTPRNRLRLVSFTNDGVSSNKISSKELSPSIKYWSTPVTKKPESFQIEANSNSSIRFNPTSLISLPFGYNNNTFTKIRTDDVTYPSLYRKAARVSDVKDDRRFKKFPLSMFGSEGDGNDDQGSESNDSTSKSHLIPDFNNDGSNKSFYNLMIHNDYSANPYKRRYHSLINERRRLLSGTNGETVDHISLPDRMPKRQRKTTPKPRPIISDEAIEEGDLTDEFFLKKQKHLIAYSLPSLSSQDNRYIESIDKSNKPIEDAMLKEMIEILTHSIEFRQNVYNALNDPEESDKTRLYNENLFTEETLLQINMFVKRALCNVNNDLIALNYVKGMLKSDYDNVNSDDNYQPYIDYTYNVKRLKRLFRHDQYTLINSYMDVNYYEELEQPKENYILLTSPSMAFYNGLKCVKGLCTTSDYLFKNNVFTECDSCSGCYLWSGDKKEYTQKGFGTVGAWTFDQGLIYDVMNQNKKKLMGSTLTFINDLCKVAIAEVRIPKPEFSEFTEYNCINSYCCSKCCTCKRTTDQAKLYTSTVEHEPNEDKNVNFTIDTKIATVDLLKSVMGSCSCYCKCHNDPAHVLDRAVNSNSNVKEYFNEAISWYDVDVTNIATDTSSTRHGSEHIIQERVILRVKMDSIPLSWKLKMPFTCKLDVNLNNDAKQIKPFDSIDSNTEGSVDLSGSFGSNGLTIVSATCGGNDISNTTANDEFGPERDLTPGSSSKTKSKITFGFKSDKSSYGSRSSSKRSTRNKDTGNNTGDEIAGGSQNFNIDQIIICSENKLNDNCGGLRSTNVKSTPTNRLRNKKFDVECSPFSSYDSNNSRKFGLGASRFFNESKGYCGTQNNVNLNGVNDPLCANLLPGVSNKLTHGNPFFRSKGVRNFKFLEDFTFWDALDLLKNEIVSLHNNVKKDKHFSRSTTFFDAMEIDTSTINTKSLVLNNESFATDSKDSYVEIALYLPYVPSHILPWQFVSVDPSEILINRMNVDEEQDEEYIERNMYDENILKDYNIVSRSFKRVAHFMRMWINSRNEIFENEKELYETYKRKWHMYINSFDRSKVDVFSWGVLPVRAMDLPDKFIPLPAGYRHNNISYPYINNDTISPFHIEGYGIADIYYRKRRFSQLSHTDDGEKNEVTQPGSSRHRDPQLARRKTVEDSTMNKVVEQETQARSNAYLMPVFSNLTGPSVKWAHCLMDSPKEPLEWIPDFKSMPIYKVMKCPEMNFYTLDTLVVYDRKNLVSEEELLDDELNYRVSQVWSMSEVKTFVEKYLMYPKNFSKIAQFLENKKCGDCVEFYYRFKYRLKLKQRVQELRTRIRSKFDMTKNLKREASIMSSLDSIMEDCNTEIVKDFNSRNKLSFNSVSDYLLRCGSLDSTQEYYVQYTQHQEPATSEDDYQHTLDNIAEGYFLPSKYLSMTTRKTVEYTASAVPDDHTVESKKGCFIFDYSDHGEGDNKIDVNSELAKSFVVSLNFESFVNSRCKGLKKPTLSNIDKILYNYERPSEFFQAGAGEKALVGGAAKPEKLGELGKTREGQKGYLEVPSNNGSESNQGMVTRKKVISHAKYGYESPRYSKQGGRPKGKKKPSKWTIEEKMTYRAAFREHGKDWGKLYNAMAPYGKSLDQIKNFYHKNNFKMRTDGPH</sequence>
<feature type="region of interest" description="Disordered" evidence="1">
    <location>
        <begin position="216"/>
        <end position="246"/>
    </location>
</feature>
<dbReference type="SMART" id="SM00717">
    <property type="entry name" value="SANT"/>
    <property type="match status" value="2"/>
</dbReference>
<accession>A0A976ME45</accession>
<name>A0A976ME45_THEOR</name>
<evidence type="ECO:0000313" key="4">
    <source>
        <dbReference type="Proteomes" id="UP000244811"/>
    </source>
</evidence>
<dbReference type="GO" id="GO:0000785">
    <property type="term" value="C:chromatin"/>
    <property type="evidence" value="ECO:0007669"/>
    <property type="project" value="TreeGrafter"/>
</dbReference>
<dbReference type="GO" id="GO:0005654">
    <property type="term" value="C:nucleoplasm"/>
    <property type="evidence" value="ECO:0007669"/>
    <property type="project" value="UniProtKB-ARBA"/>
</dbReference>
<dbReference type="Gene3D" id="1.20.58.1880">
    <property type="match status" value="1"/>
</dbReference>
<dbReference type="Gene3D" id="1.10.10.60">
    <property type="entry name" value="Homeodomain-like"/>
    <property type="match status" value="1"/>
</dbReference>
<evidence type="ECO:0000313" key="3">
    <source>
        <dbReference type="EMBL" id="UKK02745.2"/>
    </source>
</evidence>
<dbReference type="EMBL" id="CP056072">
    <property type="protein sequence ID" value="UKK02745.2"/>
    <property type="molecule type" value="Genomic_DNA"/>
</dbReference>
<feature type="compositionally biased region" description="Basic and acidic residues" evidence="1">
    <location>
        <begin position="1240"/>
        <end position="1253"/>
    </location>
</feature>
<feature type="compositionally biased region" description="Polar residues" evidence="1">
    <location>
        <begin position="231"/>
        <end position="240"/>
    </location>
</feature>
<dbReference type="PANTHER" id="PTHR13992:SF39">
    <property type="entry name" value="SMRTER, ISOFORM G"/>
    <property type="match status" value="1"/>
</dbReference>
<feature type="region of interest" description="Disordered" evidence="1">
    <location>
        <begin position="803"/>
        <end position="864"/>
    </location>
</feature>
<dbReference type="InterPro" id="IPR017884">
    <property type="entry name" value="SANT_dom"/>
</dbReference>
<feature type="compositionally biased region" description="Polar residues" evidence="1">
    <location>
        <begin position="854"/>
        <end position="864"/>
    </location>
</feature>
<dbReference type="InterPro" id="IPR001005">
    <property type="entry name" value="SANT/Myb"/>
</dbReference>
<evidence type="ECO:0000256" key="1">
    <source>
        <dbReference type="SAM" id="MobiDB-lite"/>
    </source>
</evidence>
<dbReference type="GO" id="GO:0032991">
    <property type="term" value="C:protein-containing complex"/>
    <property type="evidence" value="ECO:0007669"/>
    <property type="project" value="UniProtKB-ARBA"/>
</dbReference>
<proteinExistence type="predicted"/>
<reference evidence="3" key="1">
    <citation type="submission" date="2022-07" db="EMBL/GenBank/DDBJ databases">
        <title>Evaluation of T. orientalis genome assembly methods using nanopore sequencing and analysis of variation between genomes.</title>
        <authorList>
            <person name="Yam J."/>
            <person name="Micallef M.L."/>
            <person name="Liu M."/>
            <person name="Djordjevic S.P."/>
            <person name="Bogema D.R."/>
            <person name="Jenkins C."/>
        </authorList>
    </citation>
    <scope>NUCLEOTIDE SEQUENCE</scope>
    <source>
        <strain evidence="3">Goon Nure</strain>
    </source>
</reference>
<keyword evidence="3" id="KW-0675">Receptor</keyword>
<evidence type="ECO:0000259" key="2">
    <source>
        <dbReference type="PROSITE" id="PS51293"/>
    </source>
</evidence>
<dbReference type="InterPro" id="IPR009057">
    <property type="entry name" value="Homeodomain-like_sf"/>
</dbReference>
<feature type="compositionally biased region" description="Low complexity" evidence="1">
    <location>
        <begin position="22"/>
        <end position="32"/>
    </location>
</feature>
<feature type="region of interest" description="Disordered" evidence="1">
    <location>
        <begin position="1663"/>
        <end position="1682"/>
    </location>
</feature>
<gene>
    <name evidence="3" type="ORF">MACK_002842</name>
</gene>
<dbReference type="PROSITE" id="PS51293">
    <property type="entry name" value="SANT"/>
    <property type="match status" value="1"/>
</dbReference>
<feature type="domain" description="SANT" evidence="2">
    <location>
        <begin position="1349"/>
        <end position="1400"/>
    </location>
</feature>
<dbReference type="GO" id="GO:0006357">
    <property type="term" value="P:regulation of transcription by RNA polymerase II"/>
    <property type="evidence" value="ECO:0007669"/>
    <property type="project" value="TreeGrafter"/>
</dbReference>
<dbReference type="SUPFAM" id="SSF46689">
    <property type="entry name" value="Homeodomain-like"/>
    <property type="match status" value="2"/>
</dbReference>
<dbReference type="PANTHER" id="PTHR13992">
    <property type="entry name" value="NUCLEAR RECEPTOR CO-REPRESSOR RELATED NCOR"/>
    <property type="match status" value="1"/>
</dbReference>
<feature type="region of interest" description="Disordered" evidence="1">
    <location>
        <begin position="1"/>
        <end position="32"/>
    </location>
</feature>
<dbReference type="Proteomes" id="UP000244811">
    <property type="component" value="Chromosome 4"/>
</dbReference>
<organism evidence="3 4">
    <name type="scientific">Theileria orientalis</name>
    <dbReference type="NCBI Taxonomy" id="68886"/>
    <lineage>
        <taxon>Eukaryota</taxon>
        <taxon>Sar</taxon>
        <taxon>Alveolata</taxon>
        <taxon>Apicomplexa</taxon>
        <taxon>Aconoidasida</taxon>
        <taxon>Piroplasmida</taxon>
        <taxon>Theileriidae</taxon>
        <taxon>Theileria</taxon>
    </lineage>
</organism>
<feature type="compositionally biased region" description="Basic residues" evidence="1">
    <location>
        <begin position="1671"/>
        <end position="1680"/>
    </location>
</feature>
<feature type="region of interest" description="Disordered" evidence="1">
    <location>
        <begin position="1224"/>
        <end position="1256"/>
    </location>
</feature>
<protein>
    <submittedName>
        <fullName evidence="3">Silencing mediator for retinoid and thyroid hormone receptor</fullName>
    </submittedName>
</protein>
<dbReference type="InterPro" id="IPR051571">
    <property type="entry name" value="N-CoR_corepressor"/>
</dbReference>